<comment type="caution">
    <text evidence="10">The sequence shown here is derived from an EMBL/GenBank/DDBJ whole genome shotgun (WGS) entry which is preliminary data.</text>
</comment>
<evidence type="ECO:0000256" key="6">
    <source>
        <dbReference type="ARBA" id="ARBA00022932"/>
    </source>
</evidence>
<feature type="domain" description="DNA-directed DNA polymerase family B mitochondria/virus" evidence="9">
    <location>
        <begin position="431"/>
        <end position="516"/>
    </location>
</feature>
<dbReference type="Pfam" id="PF03175">
    <property type="entry name" value="DNA_pol_B_2"/>
    <property type="match status" value="1"/>
</dbReference>
<keyword evidence="3" id="KW-0808">Transferase</keyword>
<keyword evidence="6" id="KW-0239">DNA-directed DNA polymerase</keyword>
<dbReference type="PANTHER" id="PTHR33568">
    <property type="entry name" value="DNA POLYMERASE"/>
    <property type="match status" value="1"/>
</dbReference>
<evidence type="ECO:0000256" key="5">
    <source>
        <dbReference type="ARBA" id="ARBA00022705"/>
    </source>
</evidence>
<dbReference type="InterPro" id="IPR012337">
    <property type="entry name" value="RNaseH-like_sf"/>
</dbReference>
<accession>A0ABN8MF19</accession>
<evidence type="ECO:0000256" key="8">
    <source>
        <dbReference type="ARBA" id="ARBA00049244"/>
    </source>
</evidence>
<name>A0ABN8MF19_9CNID</name>
<reference evidence="10 11" key="1">
    <citation type="submission" date="2022-05" db="EMBL/GenBank/DDBJ databases">
        <authorList>
            <consortium name="Genoscope - CEA"/>
            <person name="William W."/>
        </authorList>
    </citation>
    <scope>NUCLEOTIDE SEQUENCE [LARGE SCALE GENOMIC DNA]</scope>
</reference>
<keyword evidence="11" id="KW-1185">Reference proteome</keyword>
<keyword evidence="4" id="KW-0548">Nucleotidyltransferase</keyword>
<keyword evidence="7" id="KW-0238">DNA-binding</keyword>
<dbReference type="InterPro" id="IPR036397">
    <property type="entry name" value="RNaseH_sf"/>
</dbReference>
<sequence length="518" mass="59377">MSMAVHHSTGTHTWTSTRPIPLEEWLNRSEYTEHWLDKLAKQLNSAESFDASSGEFHIELLFFKNRQRGSGRKGKKGNLGSMSNEDMLKKKKCLITIKNKDELCASRAIVTMQALADGNPQYKTLKNGSGQQGYLAHKLCQEAGVAEGSCGAEELLQFQDYLGPRDYQIIVFEGQRGMIWFKDRAYNDASKKICLLKVENHFHGVRSIPALLNRCFYCHHCEKGYSNETAENHNCRGQNCSSCRRTNGACPNFATYVTPEVYCDQCNQTFYGQNCYDAHKQGANSVCSRFKKCHECCQVYKFHPKKKHRCYHALCRNCKEVTHVNHRCFIQPIVDEDKTAWGPRMVSEDATEERMMDFEEAESEGDSEGKEKVEAMICAMDFECTQNEIEEFEVVRVGWKYLDENDGYQEAGTAMDVLRDAQARTVTEDGKERKIYVYAHNMRGFDSSFILHALYDLGYQIVKVLSVGAKYLSFECGNLIFRDSLNFFNMALEKLPATFNLTATHKGFFAYSWIREDK</sequence>
<dbReference type="PANTHER" id="PTHR33568:SF3">
    <property type="entry name" value="DNA-DIRECTED DNA POLYMERASE"/>
    <property type="match status" value="1"/>
</dbReference>
<comment type="similarity">
    <text evidence="1">Belongs to the DNA polymerase type-B family.</text>
</comment>
<gene>
    <name evidence="10" type="ORF">PEVE_00031135</name>
</gene>
<protein>
    <recommendedName>
        <fullName evidence="2">DNA-directed DNA polymerase</fullName>
        <ecNumber evidence="2">2.7.7.7</ecNumber>
    </recommendedName>
</protein>
<evidence type="ECO:0000313" key="11">
    <source>
        <dbReference type="Proteomes" id="UP001159427"/>
    </source>
</evidence>
<proteinExistence type="inferred from homology"/>
<dbReference type="EC" id="2.7.7.7" evidence="2"/>
<dbReference type="Gene3D" id="3.30.420.10">
    <property type="entry name" value="Ribonuclease H-like superfamily/Ribonuclease H"/>
    <property type="match status" value="1"/>
</dbReference>
<dbReference type="EMBL" id="CALNXI010000443">
    <property type="protein sequence ID" value="CAH3027261.1"/>
    <property type="molecule type" value="Genomic_DNA"/>
</dbReference>
<evidence type="ECO:0000256" key="2">
    <source>
        <dbReference type="ARBA" id="ARBA00012417"/>
    </source>
</evidence>
<dbReference type="Proteomes" id="UP001159427">
    <property type="component" value="Unassembled WGS sequence"/>
</dbReference>
<evidence type="ECO:0000313" key="10">
    <source>
        <dbReference type="EMBL" id="CAH3027261.1"/>
    </source>
</evidence>
<dbReference type="InterPro" id="IPR004868">
    <property type="entry name" value="DNA-dir_DNA_pol_B_mt/vir"/>
</dbReference>
<evidence type="ECO:0000256" key="1">
    <source>
        <dbReference type="ARBA" id="ARBA00005755"/>
    </source>
</evidence>
<organism evidence="10 11">
    <name type="scientific">Porites evermanni</name>
    <dbReference type="NCBI Taxonomy" id="104178"/>
    <lineage>
        <taxon>Eukaryota</taxon>
        <taxon>Metazoa</taxon>
        <taxon>Cnidaria</taxon>
        <taxon>Anthozoa</taxon>
        <taxon>Hexacorallia</taxon>
        <taxon>Scleractinia</taxon>
        <taxon>Fungiina</taxon>
        <taxon>Poritidae</taxon>
        <taxon>Porites</taxon>
    </lineage>
</organism>
<dbReference type="SUPFAM" id="SSF53098">
    <property type="entry name" value="Ribonuclease H-like"/>
    <property type="match status" value="1"/>
</dbReference>
<evidence type="ECO:0000256" key="3">
    <source>
        <dbReference type="ARBA" id="ARBA00022679"/>
    </source>
</evidence>
<keyword evidence="5" id="KW-0235">DNA replication</keyword>
<evidence type="ECO:0000256" key="4">
    <source>
        <dbReference type="ARBA" id="ARBA00022695"/>
    </source>
</evidence>
<comment type="catalytic activity">
    <reaction evidence="8">
        <text>DNA(n) + a 2'-deoxyribonucleoside 5'-triphosphate = DNA(n+1) + diphosphate</text>
        <dbReference type="Rhea" id="RHEA:22508"/>
        <dbReference type="Rhea" id="RHEA-COMP:17339"/>
        <dbReference type="Rhea" id="RHEA-COMP:17340"/>
        <dbReference type="ChEBI" id="CHEBI:33019"/>
        <dbReference type="ChEBI" id="CHEBI:61560"/>
        <dbReference type="ChEBI" id="CHEBI:173112"/>
        <dbReference type="EC" id="2.7.7.7"/>
    </reaction>
</comment>
<evidence type="ECO:0000256" key="7">
    <source>
        <dbReference type="ARBA" id="ARBA00023125"/>
    </source>
</evidence>
<evidence type="ECO:0000259" key="9">
    <source>
        <dbReference type="Pfam" id="PF03175"/>
    </source>
</evidence>